<feature type="signal peptide" evidence="5">
    <location>
        <begin position="1"/>
        <end position="22"/>
    </location>
</feature>
<keyword evidence="5" id="KW-0732">Signal</keyword>
<organism evidence="7 8">
    <name type="scientific">Stieleria marina</name>
    <dbReference type="NCBI Taxonomy" id="1930275"/>
    <lineage>
        <taxon>Bacteria</taxon>
        <taxon>Pseudomonadati</taxon>
        <taxon>Planctomycetota</taxon>
        <taxon>Planctomycetia</taxon>
        <taxon>Pirellulales</taxon>
        <taxon>Pirellulaceae</taxon>
        <taxon>Stieleria</taxon>
    </lineage>
</organism>
<dbReference type="GO" id="GO:0005509">
    <property type="term" value="F:calcium ion binding"/>
    <property type="evidence" value="ECO:0007669"/>
    <property type="project" value="InterPro"/>
</dbReference>
<name>A0A517NWW1_9BACT</name>
<keyword evidence="2" id="KW-0325">Glycoprotein</keyword>
<dbReference type="InterPro" id="IPR012334">
    <property type="entry name" value="Pectin_lyas_fold"/>
</dbReference>
<evidence type="ECO:0000313" key="7">
    <source>
        <dbReference type="EMBL" id="QDT11576.1"/>
    </source>
</evidence>
<reference evidence="7 8" key="1">
    <citation type="submission" date="2019-02" db="EMBL/GenBank/DDBJ databases">
        <title>Deep-cultivation of Planctomycetes and their phenomic and genomic characterization uncovers novel biology.</title>
        <authorList>
            <person name="Wiegand S."/>
            <person name="Jogler M."/>
            <person name="Boedeker C."/>
            <person name="Pinto D."/>
            <person name="Vollmers J."/>
            <person name="Rivas-Marin E."/>
            <person name="Kohn T."/>
            <person name="Peeters S.H."/>
            <person name="Heuer A."/>
            <person name="Rast P."/>
            <person name="Oberbeckmann S."/>
            <person name="Bunk B."/>
            <person name="Jeske O."/>
            <person name="Meyerdierks A."/>
            <person name="Storesund J.E."/>
            <person name="Kallscheuer N."/>
            <person name="Luecker S."/>
            <person name="Lage O.M."/>
            <person name="Pohl T."/>
            <person name="Merkel B.J."/>
            <person name="Hornburger P."/>
            <person name="Mueller R.-W."/>
            <person name="Bruemmer F."/>
            <person name="Labrenz M."/>
            <person name="Spormann A.M."/>
            <person name="Op den Camp H."/>
            <person name="Overmann J."/>
            <person name="Amann R."/>
            <person name="Jetten M.S.M."/>
            <person name="Mascher T."/>
            <person name="Medema M.H."/>
            <person name="Devos D.P."/>
            <person name="Kaster A.-K."/>
            <person name="Ovreas L."/>
            <person name="Rohde M."/>
            <person name="Galperin M.Y."/>
            <person name="Jogler C."/>
        </authorList>
    </citation>
    <scope>NUCLEOTIDE SEQUENCE [LARGE SCALE GENOMIC DNA]</scope>
    <source>
        <strain evidence="7 8">K23_9</strain>
    </source>
</reference>
<evidence type="ECO:0000256" key="4">
    <source>
        <dbReference type="SAM" id="MobiDB-lite"/>
    </source>
</evidence>
<evidence type="ECO:0000313" key="8">
    <source>
        <dbReference type="Proteomes" id="UP000319817"/>
    </source>
</evidence>
<dbReference type="Proteomes" id="UP000319817">
    <property type="component" value="Chromosome"/>
</dbReference>
<dbReference type="PROSITE" id="PS50222">
    <property type="entry name" value="EF_HAND_2"/>
    <property type="match status" value="1"/>
</dbReference>
<dbReference type="RefSeq" id="WP_145419389.1">
    <property type="nucleotide sequence ID" value="NZ_CP036526.1"/>
</dbReference>
<dbReference type="SUPFAM" id="SSF51126">
    <property type="entry name" value="Pectin lyase-like"/>
    <property type="match status" value="1"/>
</dbReference>
<feature type="region of interest" description="Disordered" evidence="4">
    <location>
        <begin position="396"/>
        <end position="446"/>
    </location>
</feature>
<dbReference type="SMART" id="SM00656">
    <property type="entry name" value="Amb_all"/>
    <property type="match status" value="1"/>
</dbReference>
<evidence type="ECO:0000256" key="1">
    <source>
        <dbReference type="ARBA" id="ARBA00022723"/>
    </source>
</evidence>
<dbReference type="InterPro" id="IPR052063">
    <property type="entry name" value="Polysaccharide_Lyase_1"/>
</dbReference>
<dbReference type="InterPro" id="IPR002022">
    <property type="entry name" value="Pec_lyase"/>
</dbReference>
<gene>
    <name evidence="7" type="ORF">K239x_35760</name>
</gene>
<dbReference type="InterPro" id="IPR011050">
    <property type="entry name" value="Pectin_lyase_fold/virulence"/>
</dbReference>
<dbReference type="PANTHER" id="PTHR42970">
    <property type="entry name" value="PECTATE LYASE C-RELATED"/>
    <property type="match status" value="1"/>
</dbReference>
<evidence type="ECO:0000256" key="3">
    <source>
        <dbReference type="ARBA" id="ARBA00023239"/>
    </source>
</evidence>
<dbReference type="AlphaFoldDB" id="A0A517NWW1"/>
<sequence length="462" mass="49350" precursor="true">MKDLFTSLFAVIVLGGSIGAAADAELNTMPRHVAKAFPGAQGFGTQTVGGRGGTVIAVENLNDSGPGSLRAAIETKGPRFVVFSVAGTIELQTSLKIKSPRITIAGHSAPGGGIALKNSDTNTGPSLIVSASEVIIRHLRVRPGLSAPSTSIDAISILGGKNIVIANNSFSWAVDENVNLWFDASDVTIQNNIISEGIWEGNHTQRGRHSKGLLSGAKNVNVSVHHNLFAHNDDRNPRLNGLGKNEIVNNVIYNYYQVGACFTIAEGFQANLIGNVFIPGTQHRAHRYPIVVGGELVDNVLYVKDNLSPRRASGTEDDWANVGFNGVIDDEEYNGSLLDQAVRSNTPFDMSANPVTPEPAKTLAANLLPTVGATLPKRDRVDVRIVDDVRNRTGAMINDPAEVGGWPSLEPGNVSDRDKDGMPDAWEVQHGLNPNDSADAMQDRDGDGYVNLEQYLEGLQPK</sequence>
<dbReference type="InterPro" id="IPR002048">
    <property type="entry name" value="EF_hand_dom"/>
</dbReference>
<accession>A0A517NWW1</accession>
<evidence type="ECO:0000256" key="2">
    <source>
        <dbReference type="ARBA" id="ARBA00023180"/>
    </source>
</evidence>
<proteinExistence type="predicted"/>
<dbReference type="GO" id="GO:0016829">
    <property type="term" value="F:lyase activity"/>
    <property type="evidence" value="ECO:0007669"/>
    <property type="project" value="UniProtKB-KW"/>
</dbReference>
<dbReference type="Gene3D" id="2.160.20.10">
    <property type="entry name" value="Single-stranded right-handed beta-helix, Pectin lyase-like"/>
    <property type="match status" value="1"/>
</dbReference>
<feature type="chain" id="PRO_5022196520" evidence="5">
    <location>
        <begin position="23"/>
        <end position="462"/>
    </location>
</feature>
<dbReference type="OrthoDB" id="9804686at2"/>
<feature type="domain" description="EF-hand" evidence="6">
    <location>
        <begin position="443"/>
        <end position="462"/>
    </location>
</feature>
<evidence type="ECO:0000256" key="5">
    <source>
        <dbReference type="SAM" id="SignalP"/>
    </source>
</evidence>
<keyword evidence="1" id="KW-0479">Metal-binding</keyword>
<dbReference type="PANTHER" id="PTHR42970:SF1">
    <property type="entry name" value="PECTATE LYASE C-RELATED"/>
    <property type="match status" value="1"/>
</dbReference>
<keyword evidence="3 7" id="KW-0456">Lyase</keyword>
<evidence type="ECO:0000259" key="6">
    <source>
        <dbReference type="PROSITE" id="PS50222"/>
    </source>
</evidence>
<dbReference type="EMBL" id="CP036526">
    <property type="protein sequence ID" value="QDT11576.1"/>
    <property type="molecule type" value="Genomic_DNA"/>
</dbReference>
<protein>
    <submittedName>
        <fullName evidence="7">Pectate lyase</fullName>
    </submittedName>
</protein>
<keyword evidence="8" id="KW-1185">Reference proteome</keyword>